<accession>A0A4Y8WMY7</accession>
<reference evidence="6 7" key="1">
    <citation type="submission" date="2019-03" db="EMBL/GenBank/DDBJ databases">
        <title>Porphyromonas levii Isolated from the Uterus of Dairy Cows.</title>
        <authorList>
            <person name="Francis A.M."/>
        </authorList>
    </citation>
    <scope>NUCLEOTIDE SEQUENCE [LARGE SCALE GENOMIC DNA]</scope>
    <source>
        <strain evidence="6 7">AF5678</strain>
    </source>
</reference>
<dbReference type="STRING" id="1122973.GCA_000379925_01096"/>
<feature type="domain" description="Semialdehyde dehydrogenase NAD-binding" evidence="5">
    <location>
        <begin position="3"/>
        <end position="125"/>
    </location>
</feature>
<keyword evidence="3" id="KW-0521">NADP</keyword>
<dbReference type="Pfam" id="PF22698">
    <property type="entry name" value="Semialdhyde_dhC_1"/>
    <property type="match status" value="1"/>
</dbReference>
<dbReference type="Gene3D" id="3.40.50.720">
    <property type="entry name" value="NAD(P)-binding Rossmann-like Domain"/>
    <property type="match status" value="1"/>
</dbReference>
<dbReference type="Gene3D" id="3.30.360.10">
    <property type="entry name" value="Dihydrodipicolinate Reductase, domain 2"/>
    <property type="match status" value="1"/>
</dbReference>
<dbReference type="InterPro" id="IPR050085">
    <property type="entry name" value="AGPR"/>
</dbReference>
<dbReference type="GO" id="GO:0051287">
    <property type="term" value="F:NAD binding"/>
    <property type="evidence" value="ECO:0007669"/>
    <property type="project" value="InterPro"/>
</dbReference>
<evidence type="ECO:0000256" key="2">
    <source>
        <dbReference type="ARBA" id="ARBA00022605"/>
    </source>
</evidence>
<dbReference type="GO" id="GO:0003942">
    <property type="term" value="F:N-acetyl-gamma-glutamyl-phosphate reductase activity"/>
    <property type="evidence" value="ECO:0007669"/>
    <property type="project" value="UniProtKB-EC"/>
</dbReference>
<dbReference type="OrthoDB" id="9801289at2"/>
<dbReference type="InterPro" id="IPR058924">
    <property type="entry name" value="AGPR_dimerisation_dom"/>
</dbReference>
<keyword evidence="2" id="KW-0028">Amino-acid biosynthesis</keyword>
<dbReference type="Proteomes" id="UP000297225">
    <property type="component" value="Unassembled WGS sequence"/>
</dbReference>
<organism evidence="6 7">
    <name type="scientific">Porphyromonas levii</name>
    <dbReference type="NCBI Taxonomy" id="28114"/>
    <lineage>
        <taxon>Bacteria</taxon>
        <taxon>Pseudomonadati</taxon>
        <taxon>Bacteroidota</taxon>
        <taxon>Bacteroidia</taxon>
        <taxon>Bacteroidales</taxon>
        <taxon>Porphyromonadaceae</taxon>
        <taxon>Porphyromonas</taxon>
    </lineage>
</organism>
<protein>
    <submittedName>
        <fullName evidence="6">N-acetyl-gamma-glutamyl-phosphate reductase</fullName>
        <ecNumber evidence="6">1.2.1.38</ecNumber>
    </submittedName>
</protein>
<keyword evidence="1" id="KW-0055">Arginine biosynthesis</keyword>
<dbReference type="SUPFAM" id="SSF51735">
    <property type="entry name" value="NAD(P)-binding Rossmann-fold domains"/>
    <property type="match status" value="1"/>
</dbReference>
<dbReference type="SUPFAM" id="SSF55347">
    <property type="entry name" value="Glyceraldehyde-3-phosphate dehydrogenase-like, C-terminal domain"/>
    <property type="match status" value="1"/>
</dbReference>
<dbReference type="GO" id="GO:0006526">
    <property type="term" value="P:L-arginine biosynthetic process"/>
    <property type="evidence" value="ECO:0007669"/>
    <property type="project" value="UniProtKB-KW"/>
</dbReference>
<name>A0A4Y8WMY7_9PORP</name>
<dbReference type="InterPro" id="IPR036291">
    <property type="entry name" value="NAD(P)-bd_dom_sf"/>
</dbReference>
<dbReference type="Pfam" id="PF01118">
    <property type="entry name" value="Semialdhyde_dh"/>
    <property type="match status" value="1"/>
</dbReference>
<evidence type="ECO:0000256" key="1">
    <source>
        <dbReference type="ARBA" id="ARBA00022571"/>
    </source>
</evidence>
<evidence type="ECO:0000256" key="3">
    <source>
        <dbReference type="ARBA" id="ARBA00022857"/>
    </source>
</evidence>
<dbReference type="CDD" id="cd17895">
    <property type="entry name" value="AGPR_1_N"/>
    <property type="match status" value="1"/>
</dbReference>
<dbReference type="PANTHER" id="PTHR32338">
    <property type="entry name" value="N-ACETYL-GAMMA-GLUTAMYL-PHOSPHATE REDUCTASE, CHLOROPLASTIC-RELATED-RELATED"/>
    <property type="match status" value="1"/>
</dbReference>
<evidence type="ECO:0000313" key="7">
    <source>
        <dbReference type="Proteomes" id="UP000297225"/>
    </source>
</evidence>
<dbReference type="InterPro" id="IPR000534">
    <property type="entry name" value="Semialdehyde_DH_NAD-bd"/>
</dbReference>
<evidence type="ECO:0000313" key="6">
    <source>
        <dbReference type="EMBL" id="TFH94086.1"/>
    </source>
</evidence>
<dbReference type="EC" id="1.2.1.38" evidence="6"/>
<evidence type="ECO:0000256" key="4">
    <source>
        <dbReference type="ARBA" id="ARBA00023002"/>
    </source>
</evidence>
<evidence type="ECO:0000259" key="5">
    <source>
        <dbReference type="SMART" id="SM00859"/>
    </source>
</evidence>
<keyword evidence="7" id="KW-1185">Reference proteome</keyword>
<dbReference type="EMBL" id="SPNC01000194">
    <property type="protein sequence ID" value="TFH94086.1"/>
    <property type="molecule type" value="Genomic_DNA"/>
</dbReference>
<comment type="caution">
    <text evidence="6">The sequence shown here is derived from an EMBL/GenBank/DDBJ whole genome shotgun (WGS) entry which is preliminary data.</text>
</comment>
<dbReference type="AlphaFoldDB" id="A0A4Y8WMY7"/>
<sequence>MYKVGIVGSEGYAVGELYNLLINHPDVHVEMIYSPQRAGMSVAELFNDLNSMRTLDFTDRLDLEGLDVLFLCLQSAASREFLHLFDIPEGLKVIDFSQEFRHTNAEETGFVYGLSEGNRRAITKAARVSVPGAIAAAIQTPLMPLAKHLLLNSEIHVTAVAGKTEALARPKPEGGLTYDMLFDNFHVFRPLEHHHIGEVRRTLKDVQNSFDSEIVLIPMRGNFTRGVYTTMYLDCPLGIAEIRRLYEEFFDDHSFVHLVDEYPDVRDTVNTNDLHIHLSKHGNRLLIVSTMDNLMKGAAGSAIHIMNLMLGLVETTGLNVKPSVF</sequence>
<dbReference type="SMART" id="SM00859">
    <property type="entry name" value="Semialdhyde_dh"/>
    <property type="match status" value="1"/>
</dbReference>
<gene>
    <name evidence="6" type="ORF">E4P47_09000</name>
</gene>
<dbReference type="RefSeq" id="WP_018358345.1">
    <property type="nucleotide sequence ID" value="NZ_CP197400.1"/>
</dbReference>
<dbReference type="PANTHER" id="PTHR32338:SF10">
    <property type="entry name" value="N-ACETYL-GAMMA-GLUTAMYL-PHOSPHATE REDUCTASE, CHLOROPLASTIC-RELATED"/>
    <property type="match status" value="1"/>
</dbReference>
<proteinExistence type="predicted"/>
<keyword evidence="4 6" id="KW-0560">Oxidoreductase</keyword>